<name>C1N9T3_MICPC</name>
<dbReference type="InterPro" id="IPR010753">
    <property type="entry name" value="DUF1330"/>
</dbReference>
<gene>
    <name evidence="2" type="ORF">MICPUCDRAFT_49772</name>
</gene>
<dbReference type="OMA" id="IGFPTYE"/>
<evidence type="ECO:0000313" key="3">
    <source>
        <dbReference type="Proteomes" id="UP000001876"/>
    </source>
</evidence>
<sequence length="233" mass="25295">MGAPRVFLTGFVTVTNPEEFMKYPGPVVEQLTKAGAGYVGAKGDFAADADAVEDASDVSLAPVIEFPNRDAFLGWWNSPEYAAVKALRVDNSRASIAMIEANLLPEGADTSKFGAYVSTLKKFTDKERFQAEYPPLMKANNAKFNATMIARVPFRGEGSEKMVAQENCDAYDFAVLIGFQTIEDAVKYLRDEEFGAKQTAVRVATTTGPLAAIKATNKTDGPFPQYSGVPHDR</sequence>
<evidence type="ECO:0000313" key="2">
    <source>
        <dbReference type="EMBL" id="EEH51123.1"/>
    </source>
</evidence>
<reference evidence="2 3" key="1">
    <citation type="journal article" date="2009" name="Science">
        <title>Green evolution and dynamic adaptations revealed by genomes of the marine picoeukaryotes Micromonas.</title>
        <authorList>
            <person name="Worden A.Z."/>
            <person name="Lee J.H."/>
            <person name="Mock T."/>
            <person name="Rouze P."/>
            <person name="Simmons M.P."/>
            <person name="Aerts A.L."/>
            <person name="Allen A.E."/>
            <person name="Cuvelier M.L."/>
            <person name="Derelle E."/>
            <person name="Everett M.V."/>
            <person name="Foulon E."/>
            <person name="Grimwood J."/>
            <person name="Gundlach H."/>
            <person name="Henrissat B."/>
            <person name="Napoli C."/>
            <person name="McDonald S.M."/>
            <person name="Parker M.S."/>
            <person name="Rombauts S."/>
            <person name="Salamov A."/>
            <person name="Von Dassow P."/>
            <person name="Badger J.H."/>
            <person name="Coutinho P.M."/>
            <person name="Demir E."/>
            <person name="Dubchak I."/>
            <person name="Gentemann C."/>
            <person name="Eikrem W."/>
            <person name="Gready J.E."/>
            <person name="John U."/>
            <person name="Lanier W."/>
            <person name="Lindquist E.A."/>
            <person name="Lucas S."/>
            <person name="Mayer K.F."/>
            <person name="Moreau H."/>
            <person name="Not F."/>
            <person name="Otillar R."/>
            <person name="Panaud O."/>
            <person name="Pangilinan J."/>
            <person name="Paulsen I."/>
            <person name="Piegu B."/>
            <person name="Poliakov A."/>
            <person name="Robbens S."/>
            <person name="Schmutz J."/>
            <person name="Toulza E."/>
            <person name="Wyss T."/>
            <person name="Zelensky A."/>
            <person name="Zhou K."/>
            <person name="Armbrust E.V."/>
            <person name="Bhattacharya D."/>
            <person name="Goodenough U.W."/>
            <person name="Van de Peer Y."/>
            <person name="Grigoriev I.V."/>
        </authorList>
    </citation>
    <scope>NUCLEOTIDE SEQUENCE [LARGE SCALE GENOMIC DNA]</scope>
    <source>
        <strain evidence="2 3">CCMP1545</strain>
    </source>
</reference>
<dbReference type="Gene3D" id="3.30.70.100">
    <property type="match status" value="1"/>
</dbReference>
<dbReference type="Pfam" id="PF07045">
    <property type="entry name" value="DUF1330"/>
    <property type="match status" value="1"/>
</dbReference>
<dbReference type="RefSeq" id="XP_003064789.1">
    <property type="nucleotide sequence ID" value="XM_003064743.1"/>
</dbReference>
<dbReference type="InterPro" id="IPR011008">
    <property type="entry name" value="Dimeric_a/b-barrel"/>
</dbReference>
<dbReference type="GeneID" id="9690111"/>
<dbReference type="Proteomes" id="UP000001876">
    <property type="component" value="Unassembled WGS sequence"/>
</dbReference>
<dbReference type="EMBL" id="GG663752">
    <property type="protein sequence ID" value="EEH51123.1"/>
    <property type="molecule type" value="Genomic_DNA"/>
</dbReference>
<dbReference type="KEGG" id="mpp:MICPUCDRAFT_49772"/>
<organism evidence="3">
    <name type="scientific">Micromonas pusilla (strain CCMP1545)</name>
    <name type="common">Picoplanktonic green alga</name>
    <dbReference type="NCBI Taxonomy" id="564608"/>
    <lineage>
        <taxon>Eukaryota</taxon>
        <taxon>Viridiplantae</taxon>
        <taxon>Chlorophyta</taxon>
        <taxon>Mamiellophyceae</taxon>
        <taxon>Mamiellales</taxon>
        <taxon>Mamiellaceae</taxon>
        <taxon>Micromonas</taxon>
    </lineage>
</organism>
<dbReference type="OrthoDB" id="10398037at2759"/>
<keyword evidence="3" id="KW-1185">Reference proteome</keyword>
<proteinExistence type="predicted"/>
<protein>
    <submittedName>
        <fullName evidence="2">Predicted protein</fullName>
    </submittedName>
</protein>
<accession>C1N9T3</accession>
<dbReference type="SUPFAM" id="SSF54909">
    <property type="entry name" value="Dimeric alpha+beta barrel"/>
    <property type="match status" value="1"/>
</dbReference>
<evidence type="ECO:0000259" key="1">
    <source>
        <dbReference type="Pfam" id="PF07045"/>
    </source>
</evidence>
<feature type="domain" description="DUF1330" evidence="1">
    <location>
        <begin position="10"/>
        <end position="101"/>
    </location>
</feature>
<dbReference type="AlphaFoldDB" id="C1N9T3"/>